<sequence length="59" mass="7019">MARINNKRNNMEKTAKSEKMTNPVKTLCKASKDVALEVETKREAKRETKIRTEKLEWRR</sequence>
<name>A0A194VG19_CYTMA</name>
<protein>
    <submittedName>
        <fullName evidence="2">Uncharacterized protein</fullName>
    </submittedName>
</protein>
<evidence type="ECO:0000256" key="1">
    <source>
        <dbReference type="SAM" id="MobiDB-lite"/>
    </source>
</evidence>
<accession>A0A194VG19</accession>
<dbReference type="Proteomes" id="UP000078576">
    <property type="component" value="Unassembled WGS sequence"/>
</dbReference>
<dbReference type="EMBL" id="KN714834">
    <property type="protein sequence ID" value="KUI62814.1"/>
    <property type="molecule type" value="Genomic_DNA"/>
</dbReference>
<organism evidence="2 3">
    <name type="scientific">Cytospora mali</name>
    <name type="common">Apple Valsa canker fungus</name>
    <name type="synonym">Valsa mali</name>
    <dbReference type="NCBI Taxonomy" id="578113"/>
    <lineage>
        <taxon>Eukaryota</taxon>
        <taxon>Fungi</taxon>
        <taxon>Dikarya</taxon>
        <taxon>Ascomycota</taxon>
        <taxon>Pezizomycotina</taxon>
        <taxon>Sordariomycetes</taxon>
        <taxon>Sordariomycetidae</taxon>
        <taxon>Diaporthales</taxon>
        <taxon>Cytosporaceae</taxon>
        <taxon>Cytospora</taxon>
    </lineage>
</organism>
<gene>
    <name evidence="2" type="ORF">VP1G_11421</name>
</gene>
<feature type="region of interest" description="Disordered" evidence="1">
    <location>
        <begin position="1"/>
        <end position="26"/>
    </location>
</feature>
<reference evidence="3" key="1">
    <citation type="submission" date="2014-12" db="EMBL/GenBank/DDBJ databases">
        <title>Genome Sequence of Valsa Canker Pathogens Uncovers a Specific Adaption of Colonization on Woody Bark.</title>
        <authorList>
            <person name="Yin Z."/>
            <person name="Liu H."/>
            <person name="Gao X."/>
            <person name="Li Z."/>
            <person name="Song N."/>
            <person name="Ke X."/>
            <person name="Dai Q."/>
            <person name="Wu Y."/>
            <person name="Sun Y."/>
            <person name="Xu J.-R."/>
            <person name="Kang Z.K."/>
            <person name="Wang L."/>
            <person name="Huang L."/>
        </authorList>
    </citation>
    <scope>NUCLEOTIDE SEQUENCE [LARGE SCALE GENOMIC DNA]</scope>
    <source>
        <strain evidence="3">SXYL134</strain>
    </source>
</reference>
<evidence type="ECO:0000313" key="3">
    <source>
        <dbReference type="Proteomes" id="UP000078576"/>
    </source>
</evidence>
<keyword evidence="3" id="KW-1185">Reference proteome</keyword>
<dbReference type="AlphaFoldDB" id="A0A194VG19"/>
<evidence type="ECO:0000313" key="2">
    <source>
        <dbReference type="EMBL" id="KUI62814.1"/>
    </source>
</evidence>
<proteinExistence type="predicted"/>
<feature type="compositionally biased region" description="Basic and acidic residues" evidence="1">
    <location>
        <begin position="9"/>
        <end position="19"/>
    </location>
</feature>